<feature type="region of interest" description="Disordered" evidence="1">
    <location>
        <begin position="332"/>
        <end position="362"/>
    </location>
</feature>
<feature type="domain" description="RPAP1 N-terminal" evidence="3">
    <location>
        <begin position="362"/>
        <end position="405"/>
    </location>
</feature>
<organism evidence="4 5">
    <name type="scientific">Glycine soja</name>
    <name type="common">Wild soybean</name>
    <dbReference type="NCBI Taxonomy" id="3848"/>
    <lineage>
        <taxon>Eukaryota</taxon>
        <taxon>Viridiplantae</taxon>
        <taxon>Streptophyta</taxon>
        <taxon>Embryophyta</taxon>
        <taxon>Tracheophyta</taxon>
        <taxon>Spermatophyta</taxon>
        <taxon>Magnoliopsida</taxon>
        <taxon>eudicotyledons</taxon>
        <taxon>Gunneridae</taxon>
        <taxon>Pentapetalae</taxon>
        <taxon>rosids</taxon>
        <taxon>fabids</taxon>
        <taxon>Fabales</taxon>
        <taxon>Fabaceae</taxon>
        <taxon>Papilionoideae</taxon>
        <taxon>50 kb inversion clade</taxon>
        <taxon>NPAAA clade</taxon>
        <taxon>indigoferoid/millettioid clade</taxon>
        <taxon>Phaseoleae</taxon>
        <taxon>Glycine</taxon>
        <taxon>Glycine subgen. Soja</taxon>
    </lineage>
</organism>
<feature type="compositionally biased region" description="Basic and acidic residues" evidence="1">
    <location>
        <begin position="448"/>
        <end position="458"/>
    </location>
</feature>
<keyword evidence="2" id="KW-1133">Transmembrane helix</keyword>
<keyword evidence="2" id="KW-0812">Transmembrane</keyword>
<dbReference type="EMBL" id="QZWG01000001">
    <property type="protein sequence ID" value="RZC28752.1"/>
    <property type="molecule type" value="Genomic_DNA"/>
</dbReference>
<protein>
    <submittedName>
        <fullName evidence="4">Transcriptional elongation regulator MINIYO</fullName>
    </submittedName>
</protein>
<name>A0A445LZJ0_GLYSO</name>
<keyword evidence="2" id="KW-0472">Membrane</keyword>
<evidence type="ECO:0000259" key="3">
    <source>
        <dbReference type="Pfam" id="PF08621"/>
    </source>
</evidence>
<evidence type="ECO:0000256" key="1">
    <source>
        <dbReference type="SAM" id="MobiDB-lite"/>
    </source>
</evidence>
<sequence length="511" mass="56957">MYEEHCWCRKKISRQATHAQNIALQSFTLFLPSLTFSVLFRFFLCCIGPVCCTMENQKGKGGEQPKKKVVNTSSLQINQNDSFHLVGSIVEKGISDSHNNNPTTTPFHFFPKPTVLPFPVARHRSHGPVSSLTSLVSWWQQFNEMQVLVILQHWRPLSSKGNDDGEGDDNVEDEEDKNFQEFEKVSAFAMPVQRRRKKGLDFRKWKEITRDDSSSMGKETEEDVSSFSQTTGKKNKKGSKSTYKKTSSSDDNVISPMKVDTKPLLDNSDGGFINSTTTMEVDTSNKVNHQAKVKYTRIFDDKGQNESVPGLDQISSDRMADYNFGSLDLQRPGQTDLTSSMRSCPSSNSIRSEKESVSLESEIDAENRAQIQQMSAEEIAEAQAEIMEKMSPALLKALQKRGQDKLKKLKSEVGTGSDSVNGHVQSPQDAKHLHTEDGITQTVIAPPSKEKLDDEKISTKTSTTASSSAWNAWSNRVEAVRELRFSLAGDVVDSERVSVYAKNSAIGVSCN</sequence>
<dbReference type="InterPro" id="IPR013930">
    <property type="entry name" value="RPAP1_N"/>
</dbReference>
<dbReference type="InterPro" id="IPR055326">
    <property type="entry name" value="MINIYO"/>
</dbReference>
<evidence type="ECO:0000313" key="5">
    <source>
        <dbReference type="Proteomes" id="UP000289340"/>
    </source>
</evidence>
<proteinExistence type="predicted"/>
<dbReference type="Pfam" id="PF08621">
    <property type="entry name" value="RPAP1_N"/>
    <property type="match status" value="1"/>
</dbReference>
<feature type="region of interest" description="Disordered" evidence="1">
    <location>
        <begin position="210"/>
        <end position="266"/>
    </location>
</feature>
<dbReference type="Proteomes" id="UP000289340">
    <property type="component" value="Chromosome 1"/>
</dbReference>
<feature type="region of interest" description="Disordered" evidence="1">
    <location>
        <begin position="411"/>
        <end position="468"/>
    </location>
</feature>
<gene>
    <name evidence="4" type="ORF">D0Y65_000643</name>
</gene>
<accession>A0A445LZJ0</accession>
<dbReference type="PANTHER" id="PTHR47605:SF2">
    <property type="entry name" value="TRANSCRIPTIONAL ELONGATION REGULATOR MINIYO"/>
    <property type="match status" value="1"/>
</dbReference>
<feature type="compositionally biased region" description="Polar residues" evidence="1">
    <location>
        <begin position="332"/>
        <end position="350"/>
    </location>
</feature>
<comment type="caution">
    <text evidence="4">The sequence shown here is derived from an EMBL/GenBank/DDBJ whole genome shotgun (WGS) entry which is preliminary data.</text>
</comment>
<feature type="compositionally biased region" description="Basic residues" evidence="1">
    <location>
        <begin position="233"/>
        <end position="243"/>
    </location>
</feature>
<keyword evidence="5" id="KW-1185">Reference proteome</keyword>
<dbReference type="AlphaFoldDB" id="A0A445LZJ0"/>
<feature type="compositionally biased region" description="Low complexity" evidence="1">
    <location>
        <begin position="459"/>
        <end position="468"/>
    </location>
</feature>
<evidence type="ECO:0000256" key="2">
    <source>
        <dbReference type="SAM" id="Phobius"/>
    </source>
</evidence>
<reference evidence="4 5" key="1">
    <citation type="submission" date="2018-09" db="EMBL/GenBank/DDBJ databases">
        <title>A high-quality reference genome of wild soybean provides a powerful tool to mine soybean genomes.</title>
        <authorList>
            <person name="Xie M."/>
            <person name="Chung C.Y.L."/>
            <person name="Li M.-W."/>
            <person name="Wong F.-L."/>
            <person name="Chan T.-F."/>
            <person name="Lam H.-M."/>
        </authorList>
    </citation>
    <scope>NUCLEOTIDE SEQUENCE [LARGE SCALE GENOMIC DNA]</scope>
    <source>
        <strain evidence="5">cv. W05</strain>
        <tissue evidence="4">Hypocotyl of etiolated seedlings</tissue>
    </source>
</reference>
<feature type="transmembrane region" description="Helical" evidence="2">
    <location>
        <begin position="21"/>
        <end position="44"/>
    </location>
</feature>
<evidence type="ECO:0000313" key="4">
    <source>
        <dbReference type="EMBL" id="RZC28752.1"/>
    </source>
</evidence>
<dbReference type="PANTHER" id="PTHR47605">
    <property type="entry name" value="TRANSCRIPTIONAL ELONGATION REGULATOR MINIYO"/>
    <property type="match status" value="1"/>
</dbReference>
<feature type="compositionally biased region" description="Polar residues" evidence="1">
    <location>
        <begin position="414"/>
        <end position="428"/>
    </location>
</feature>